<keyword evidence="3" id="KW-0325">Glycoprotein</keyword>
<dbReference type="GO" id="GO:0030036">
    <property type="term" value="P:actin cytoskeleton organization"/>
    <property type="evidence" value="ECO:0007669"/>
    <property type="project" value="TreeGrafter"/>
</dbReference>
<accession>A0AAD7R9Z2</accession>
<evidence type="ECO:0000256" key="1">
    <source>
        <dbReference type="ARBA" id="ARBA00022729"/>
    </source>
</evidence>
<comment type="caution">
    <text evidence="5">The sequence shown here is derived from an EMBL/GenBank/DDBJ whole genome shotgun (WGS) entry which is preliminary data.</text>
</comment>
<dbReference type="FunFam" id="2.20.100.10:FF:000027">
    <property type="entry name" value="Thrombospondin type 1 domain containing 7A"/>
    <property type="match status" value="1"/>
</dbReference>
<dbReference type="Pfam" id="PF19030">
    <property type="entry name" value="TSP1_ADAMTS"/>
    <property type="match status" value="1"/>
</dbReference>
<name>A0AAD7R9Z2_9TELE</name>
<dbReference type="Gene3D" id="2.20.100.10">
    <property type="entry name" value="Thrombospondin type-1 (TSP1) repeat"/>
    <property type="match status" value="3"/>
</dbReference>
<feature type="non-terminal residue" evidence="5">
    <location>
        <position position="324"/>
    </location>
</feature>
<dbReference type="PROSITE" id="PS50092">
    <property type="entry name" value="TSP1"/>
    <property type="match status" value="3"/>
</dbReference>
<proteinExistence type="predicted"/>
<dbReference type="Pfam" id="PF19028">
    <property type="entry name" value="TSP1_spondin"/>
    <property type="match status" value="2"/>
</dbReference>
<dbReference type="FunFam" id="2.20.100.10:FF:000017">
    <property type="entry name" value="Thrombospondin type 1 domain containing 7A"/>
    <property type="match status" value="1"/>
</dbReference>
<evidence type="ECO:0000259" key="4">
    <source>
        <dbReference type="Pfam" id="PF19028"/>
    </source>
</evidence>
<dbReference type="InterPro" id="IPR036383">
    <property type="entry name" value="TSP1_rpt_sf"/>
</dbReference>
<feature type="domain" description="Spondin-like TSP1" evidence="4">
    <location>
        <begin position="258"/>
        <end position="311"/>
    </location>
</feature>
<keyword evidence="6" id="KW-1185">Reference proteome</keyword>
<dbReference type="SUPFAM" id="SSF82895">
    <property type="entry name" value="TSP-1 type 1 repeat"/>
    <property type="match status" value="3"/>
</dbReference>
<evidence type="ECO:0000313" key="6">
    <source>
        <dbReference type="Proteomes" id="UP001221898"/>
    </source>
</evidence>
<dbReference type="PANTHER" id="PTHR11311:SF8">
    <property type="entry name" value="THROMBOSPONDIN TYPE-1 DOMAIN-CONTAINING PROTEIN 7A"/>
    <property type="match status" value="1"/>
</dbReference>
<organism evidence="5 6">
    <name type="scientific">Aldrovandia affinis</name>
    <dbReference type="NCBI Taxonomy" id="143900"/>
    <lineage>
        <taxon>Eukaryota</taxon>
        <taxon>Metazoa</taxon>
        <taxon>Chordata</taxon>
        <taxon>Craniata</taxon>
        <taxon>Vertebrata</taxon>
        <taxon>Euteleostomi</taxon>
        <taxon>Actinopterygii</taxon>
        <taxon>Neopterygii</taxon>
        <taxon>Teleostei</taxon>
        <taxon>Notacanthiformes</taxon>
        <taxon>Halosauridae</taxon>
        <taxon>Aldrovandia</taxon>
    </lineage>
</organism>
<dbReference type="Pfam" id="PF00090">
    <property type="entry name" value="TSP_1"/>
    <property type="match status" value="1"/>
</dbReference>
<dbReference type="PANTHER" id="PTHR11311">
    <property type="entry name" value="SPONDIN"/>
    <property type="match status" value="1"/>
</dbReference>
<dbReference type="SMART" id="SM00209">
    <property type="entry name" value="TSP1"/>
    <property type="match status" value="4"/>
</dbReference>
<evidence type="ECO:0000313" key="5">
    <source>
        <dbReference type="EMBL" id="KAJ8372430.1"/>
    </source>
</evidence>
<protein>
    <recommendedName>
        <fullName evidence="4">Spondin-like TSP1 domain-containing protein</fullName>
    </recommendedName>
</protein>
<reference evidence="5" key="1">
    <citation type="journal article" date="2023" name="Science">
        <title>Genome structures resolve the early diversification of teleost fishes.</title>
        <authorList>
            <person name="Parey E."/>
            <person name="Louis A."/>
            <person name="Montfort J."/>
            <person name="Bouchez O."/>
            <person name="Roques C."/>
            <person name="Iampietro C."/>
            <person name="Lluch J."/>
            <person name="Castinel A."/>
            <person name="Donnadieu C."/>
            <person name="Desvignes T."/>
            <person name="Floi Bucao C."/>
            <person name="Jouanno E."/>
            <person name="Wen M."/>
            <person name="Mejri S."/>
            <person name="Dirks R."/>
            <person name="Jansen H."/>
            <person name="Henkel C."/>
            <person name="Chen W.J."/>
            <person name="Zahm M."/>
            <person name="Cabau C."/>
            <person name="Klopp C."/>
            <person name="Thompson A.W."/>
            <person name="Robinson-Rechavi M."/>
            <person name="Braasch I."/>
            <person name="Lecointre G."/>
            <person name="Bobe J."/>
            <person name="Postlethwait J.H."/>
            <person name="Berthelot C."/>
            <person name="Roest Crollius H."/>
            <person name="Guiguen Y."/>
        </authorList>
    </citation>
    <scope>NUCLEOTIDE SEQUENCE</scope>
    <source>
        <strain evidence="5">NC1722</strain>
    </source>
</reference>
<feature type="domain" description="Spondin-like TSP1" evidence="4">
    <location>
        <begin position="12"/>
        <end position="53"/>
    </location>
</feature>
<dbReference type="GO" id="GO:0005886">
    <property type="term" value="C:plasma membrane"/>
    <property type="evidence" value="ECO:0007669"/>
    <property type="project" value="TreeGrafter"/>
</dbReference>
<dbReference type="AlphaFoldDB" id="A0AAD7R9Z2"/>
<evidence type="ECO:0000256" key="2">
    <source>
        <dbReference type="ARBA" id="ARBA00023157"/>
    </source>
</evidence>
<evidence type="ECO:0000256" key="3">
    <source>
        <dbReference type="ARBA" id="ARBA00023180"/>
    </source>
</evidence>
<dbReference type="FunFam" id="2.20.100.10:FF:000015">
    <property type="entry name" value="Thrombospondin, type I, domain containing 7A"/>
    <property type="match status" value="1"/>
</dbReference>
<keyword evidence="1" id="KW-0732">Signal</keyword>
<dbReference type="InterPro" id="IPR044004">
    <property type="entry name" value="TSP1_spondin_dom"/>
</dbReference>
<dbReference type="Proteomes" id="UP001221898">
    <property type="component" value="Unassembled WGS sequence"/>
</dbReference>
<keyword evidence="2" id="KW-1015">Disulfide bond</keyword>
<dbReference type="InterPro" id="IPR000884">
    <property type="entry name" value="TSP1_rpt"/>
</dbReference>
<gene>
    <name evidence="5" type="ORF">AAFF_G00289300</name>
</gene>
<feature type="non-terminal residue" evidence="5">
    <location>
        <position position="1"/>
    </location>
</feature>
<sequence length="324" mass="36373">EEACVIPCPSDCKLSEWSSWSRCSKSCGSGVKVRSKWLREKAHNGGRPCPKLDLVSQVYEVIPCVSDCGQFVWLAEAWSLWKVSRVDLKEHCGEGVQTRRVRCVQSTVDGPGEVVQDYLCDPEEMPIGARESRLPCPEDCVLSDWGPWSLCQQPCNGTRVRSASPIRLPGEGKPCPPSTQSEPCQHNTNCYQYTYNITDWSTCQLSEQAVCGRGLRTRALDCVRSDGKSVKLNTCEELGLERVWLMSAPCLVECPVNCQLSDWSPWGQCSATCGLSGRMWRRRVVAQAPQGDGRPCPVPLQQWKPCPIRPCYRWHFSLWSVWSP</sequence>
<dbReference type="InterPro" id="IPR051418">
    <property type="entry name" value="Spondin/Thrombospondin_T1"/>
</dbReference>
<dbReference type="EMBL" id="JAINUG010000401">
    <property type="protein sequence ID" value="KAJ8372430.1"/>
    <property type="molecule type" value="Genomic_DNA"/>
</dbReference>